<accession>A0ACC2JXE4</accession>
<evidence type="ECO:0000313" key="2">
    <source>
        <dbReference type="Proteomes" id="UP001153332"/>
    </source>
</evidence>
<gene>
    <name evidence="1" type="ORF">O1611_g1444</name>
</gene>
<dbReference type="EMBL" id="JAPUUL010000167">
    <property type="protein sequence ID" value="KAJ8132186.1"/>
    <property type="molecule type" value="Genomic_DNA"/>
</dbReference>
<reference evidence="1" key="1">
    <citation type="submission" date="2022-12" db="EMBL/GenBank/DDBJ databases">
        <title>Genome Sequence of Lasiodiplodia mahajangana.</title>
        <authorList>
            <person name="Buettner E."/>
        </authorList>
    </citation>
    <scope>NUCLEOTIDE SEQUENCE</scope>
    <source>
        <strain evidence="1">VT137</strain>
    </source>
</reference>
<dbReference type="Proteomes" id="UP001153332">
    <property type="component" value="Unassembled WGS sequence"/>
</dbReference>
<sequence length="407" mass="44370">MSGLTRSALLGGIVIFLALVLQLPWAPTTVLEYVAEGVTGLLSKRSSTSRIDTHIHVLTPSYYKALDDSGGDPAGWATPSWTLEECVRFCDTIGSSFSVLSVTAPGPSILGPTESGRKLARTLNEEVWDVCQQRPGRFGFFASLPDFNDIEGTLAEIRHVFEVEKKANGVVIMSSYGDRLAGDDAFRPIWEELNKHWALVFLHPGHINVTPEKIGGFLPQPVIDYPIATTRAAMSLLVSGIMSEYTRLEVILSHAGGAFPMLAARGIGALLEPSLARQSNASMIQAKLAANRFWYDLAISTSEAQLKALLATASSSNILYGSDFPYAPRLGIYAGLLQYSRFASSSEGKKIGPSQLHKNAKRLLKKHTPEHGFLPQSDNTKCELYEPEFGLEDNADAEQAREQLECP</sequence>
<protein>
    <submittedName>
        <fullName evidence="1">Uncharacterized protein</fullName>
    </submittedName>
</protein>
<evidence type="ECO:0000313" key="1">
    <source>
        <dbReference type="EMBL" id="KAJ8132186.1"/>
    </source>
</evidence>
<proteinExistence type="predicted"/>
<comment type="caution">
    <text evidence="1">The sequence shown here is derived from an EMBL/GenBank/DDBJ whole genome shotgun (WGS) entry which is preliminary data.</text>
</comment>
<keyword evidence="2" id="KW-1185">Reference proteome</keyword>
<name>A0ACC2JXE4_9PEZI</name>
<organism evidence="1 2">
    <name type="scientific">Lasiodiplodia mahajangana</name>
    <dbReference type="NCBI Taxonomy" id="1108764"/>
    <lineage>
        <taxon>Eukaryota</taxon>
        <taxon>Fungi</taxon>
        <taxon>Dikarya</taxon>
        <taxon>Ascomycota</taxon>
        <taxon>Pezizomycotina</taxon>
        <taxon>Dothideomycetes</taxon>
        <taxon>Dothideomycetes incertae sedis</taxon>
        <taxon>Botryosphaeriales</taxon>
        <taxon>Botryosphaeriaceae</taxon>
        <taxon>Lasiodiplodia</taxon>
    </lineage>
</organism>